<keyword evidence="2" id="KW-0812">Transmembrane</keyword>
<sequence>MAMTRTKATKRTRPARPDPAGQTRTRAFRVGFLVGAGSGLTAATLITALAFVVTDPVPAPPAAGAVPSATAPAPAGVPGIHVVARHLGDLKVKVEAQVSTRTYDPLGRASVALYADMVAMPMAHRTGPITMAEVPGKAGWYAAEVVVPMVGEYDIQVSVQRPIPGEAHARVRVGTQPG</sequence>
<evidence type="ECO:0000256" key="1">
    <source>
        <dbReference type="SAM" id="MobiDB-lite"/>
    </source>
</evidence>
<evidence type="ECO:0008006" key="5">
    <source>
        <dbReference type="Google" id="ProtNLM"/>
    </source>
</evidence>
<accession>A0A9X2GK09</accession>
<evidence type="ECO:0000313" key="3">
    <source>
        <dbReference type="EMBL" id="MCP2359112.1"/>
    </source>
</evidence>
<keyword evidence="2" id="KW-1133">Transmembrane helix</keyword>
<keyword evidence="2" id="KW-0472">Membrane</keyword>
<organism evidence="3 4">
    <name type="scientific">Nonomuraea thailandensis</name>
    <dbReference type="NCBI Taxonomy" id="1188745"/>
    <lineage>
        <taxon>Bacteria</taxon>
        <taxon>Bacillati</taxon>
        <taxon>Actinomycetota</taxon>
        <taxon>Actinomycetes</taxon>
        <taxon>Streptosporangiales</taxon>
        <taxon>Streptosporangiaceae</taxon>
        <taxon>Nonomuraea</taxon>
    </lineage>
</organism>
<proteinExistence type="predicted"/>
<dbReference type="Proteomes" id="UP001139648">
    <property type="component" value="Unassembled WGS sequence"/>
</dbReference>
<evidence type="ECO:0000313" key="4">
    <source>
        <dbReference type="Proteomes" id="UP001139648"/>
    </source>
</evidence>
<feature type="region of interest" description="Disordered" evidence="1">
    <location>
        <begin position="1"/>
        <end position="23"/>
    </location>
</feature>
<gene>
    <name evidence="3" type="ORF">HD597_006132</name>
</gene>
<protein>
    <recommendedName>
        <fullName evidence="5">YtkA-like domain-containing protein</fullName>
    </recommendedName>
</protein>
<reference evidence="3" key="1">
    <citation type="submission" date="2022-06" db="EMBL/GenBank/DDBJ databases">
        <title>Sequencing the genomes of 1000 actinobacteria strains.</title>
        <authorList>
            <person name="Klenk H.-P."/>
        </authorList>
    </citation>
    <scope>NUCLEOTIDE SEQUENCE</scope>
    <source>
        <strain evidence="3">DSM 46694</strain>
    </source>
</reference>
<name>A0A9X2GK09_9ACTN</name>
<evidence type="ECO:0000256" key="2">
    <source>
        <dbReference type="SAM" id="Phobius"/>
    </source>
</evidence>
<comment type="caution">
    <text evidence="3">The sequence shown here is derived from an EMBL/GenBank/DDBJ whole genome shotgun (WGS) entry which is preliminary data.</text>
</comment>
<dbReference type="AlphaFoldDB" id="A0A9X2GK09"/>
<dbReference type="RefSeq" id="WP_253746336.1">
    <property type="nucleotide sequence ID" value="NZ_BAABKA010000007.1"/>
</dbReference>
<dbReference type="EMBL" id="JAMZEB010000002">
    <property type="protein sequence ID" value="MCP2359112.1"/>
    <property type="molecule type" value="Genomic_DNA"/>
</dbReference>
<keyword evidence="4" id="KW-1185">Reference proteome</keyword>
<feature type="transmembrane region" description="Helical" evidence="2">
    <location>
        <begin position="30"/>
        <end position="53"/>
    </location>
</feature>